<dbReference type="GO" id="GO:0005737">
    <property type="term" value="C:cytoplasm"/>
    <property type="evidence" value="ECO:0007669"/>
    <property type="project" value="TreeGrafter"/>
</dbReference>
<dbReference type="PANTHER" id="PTHR30313">
    <property type="entry name" value="DNA PRIMASE"/>
    <property type="match status" value="1"/>
</dbReference>
<dbReference type="GO" id="GO:0008270">
    <property type="term" value="F:zinc ion binding"/>
    <property type="evidence" value="ECO:0007669"/>
    <property type="project" value="UniProtKB-KW"/>
</dbReference>
<gene>
    <name evidence="5" type="ORF">CE91St7_10600</name>
</gene>
<proteinExistence type="predicted"/>
<dbReference type="GO" id="GO:0003677">
    <property type="term" value="F:DNA binding"/>
    <property type="evidence" value="ECO:0007669"/>
    <property type="project" value="InterPro"/>
</dbReference>
<dbReference type="Proteomes" id="UP001055104">
    <property type="component" value="Unassembled WGS sequence"/>
</dbReference>
<protein>
    <recommendedName>
        <fullName evidence="4">Zinc finger CHC2-type domain-containing protein</fullName>
    </recommendedName>
</protein>
<evidence type="ECO:0000313" key="5">
    <source>
        <dbReference type="EMBL" id="GKH80176.1"/>
    </source>
</evidence>
<feature type="domain" description="Zinc finger CHC2-type" evidence="4">
    <location>
        <begin position="28"/>
        <end position="97"/>
    </location>
</feature>
<dbReference type="GO" id="GO:0006269">
    <property type="term" value="P:DNA replication, synthesis of primer"/>
    <property type="evidence" value="ECO:0007669"/>
    <property type="project" value="TreeGrafter"/>
</dbReference>
<dbReference type="AlphaFoldDB" id="A0AA37KEY6"/>
<evidence type="ECO:0000256" key="1">
    <source>
        <dbReference type="ARBA" id="ARBA00022723"/>
    </source>
</evidence>
<evidence type="ECO:0000256" key="3">
    <source>
        <dbReference type="ARBA" id="ARBA00022833"/>
    </source>
</evidence>
<dbReference type="InterPro" id="IPR050219">
    <property type="entry name" value="DnaG_primase"/>
</dbReference>
<keyword evidence="1" id="KW-0479">Metal-binding</keyword>
<dbReference type="InterPro" id="IPR002694">
    <property type="entry name" value="Znf_CHC2"/>
</dbReference>
<dbReference type="Gene3D" id="3.40.1360.10">
    <property type="match status" value="1"/>
</dbReference>
<dbReference type="SUPFAM" id="SSF57783">
    <property type="entry name" value="Zinc beta-ribbon"/>
    <property type="match status" value="1"/>
</dbReference>
<evidence type="ECO:0000259" key="4">
    <source>
        <dbReference type="Pfam" id="PF01807"/>
    </source>
</evidence>
<organism evidence="5 6">
    <name type="scientific">Phocaeicola dorei</name>
    <dbReference type="NCBI Taxonomy" id="357276"/>
    <lineage>
        <taxon>Bacteria</taxon>
        <taxon>Pseudomonadati</taxon>
        <taxon>Bacteroidota</taxon>
        <taxon>Bacteroidia</taxon>
        <taxon>Bacteroidales</taxon>
        <taxon>Bacteroidaceae</taxon>
        <taxon>Phocaeicola</taxon>
    </lineage>
</organism>
<reference evidence="5" key="1">
    <citation type="submission" date="2022-01" db="EMBL/GenBank/DDBJ databases">
        <title>Novel bile acid biosynthetic pathways are enriched in the microbiome of centenarians.</title>
        <authorList>
            <person name="Sato Y."/>
            <person name="Atarashi K."/>
            <person name="Plichta R.D."/>
            <person name="Arai Y."/>
            <person name="Sasajima S."/>
            <person name="Kearney M.S."/>
            <person name="Suda W."/>
            <person name="Takeshita K."/>
            <person name="Sasaki T."/>
            <person name="Okamoto S."/>
            <person name="Skelly N.A."/>
            <person name="Okamura Y."/>
            <person name="Vlamakis H."/>
            <person name="Li Y."/>
            <person name="Tanoue T."/>
            <person name="Takei H."/>
            <person name="Nittono H."/>
            <person name="Narushima S."/>
            <person name="Irie J."/>
            <person name="Itoh H."/>
            <person name="Moriya K."/>
            <person name="Sugiura Y."/>
            <person name="Suematsu M."/>
            <person name="Moritoki N."/>
            <person name="Shibata S."/>
            <person name="Littman R.D."/>
            <person name="Fischbach A.M."/>
            <person name="Uwamino Y."/>
            <person name="Inoue T."/>
            <person name="Honda A."/>
            <person name="Hattori M."/>
            <person name="Murai T."/>
            <person name="Xavier J.R."/>
            <person name="Hirose N."/>
            <person name="Honda K."/>
        </authorList>
    </citation>
    <scope>NUCLEOTIDE SEQUENCE</scope>
    <source>
        <strain evidence="5">CE91-St7</strain>
    </source>
</reference>
<dbReference type="Gene3D" id="3.90.580.10">
    <property type="entry name" value="Zinc finger, CHC2-type domain"/>
    <property type="match status" value="1"/>
</dbReference>
<evidence type="ECO:0000256" key="2">
    <source>
        <dbReference type="ARBA" id="ARBA00022771"/>
    </source>
</evidence>
<comment type="caution">
    <text evidence="5">The sequence shown here is derived from an EMBL/GenBank/DDBJ whole genome shotgun (WGS) entry which is preliminary data.</text>
</comment>
<dbReference type="Pfam" id="PF13155">
    <property type="entry name" value="Toprim_2"/>
    <property type="match status" value="1"/>
</dbReference>
<dbReference type="GO" id="GO:0003899">
    <property type="term" value="F:DNA-directed RNA polymerase activity"/>
    <property type="evidence" value="ECO:0007669"/>
    <property type="project" value="InterPro"/>
</dbReference>
<dbReference type="EMBL" id="BQOB01000001">
    <property type="protein sequence ID" value="GKH80176.1"/>
    <property type="molecule type" value="Genomic_DNA"/>
</dbReference>
<accession>A0AA37KEY6</accession>
<keyword evidence="2" id="KW-0863">Zinc-finger</keyword>
<dbReference type="InterPro" id="IPR036977">
    <property type="entry name" value="DNA_primase_Znf_CHC2"/>
</dbReference>
<evidence type="ECO:0000313" key="6">
    <source>
        <dbReference type="Proteomes" id="UP001055104"/>
    </source>
</evidence>
<sequence>MCAYMDIEAMKRYPLEDFLARLGHHPVQRRANAIWYRSPYREEHTPSFKVNPEKNLWFDFGEGKGGNIFALAGEFIQSGDFLTQARYVAEVADMPLQDYEQRRTPEVRQPAGHSFEDVEVLPLQSRALLHYLQERGIPSAIAIANCKEMRYSTHGKRYFAVAFGNCGGGYEIRNPFFKGCVPPKDVTLLPSGSAVCNVYEGFVDYLSARALGIGGGEDHLVLNSVSNVARAYRHLDGYGTVRCHLDNDEAGRRTLEALRTRYGERVSDCSGIYGGCKDLNEYLQSRLKQNEKNNKNIKLKM</sequence>
<keyword evidence="3" id="KW-0862">Zinc</keyword>
<dbReference type="Pfam" id="PF01807">
    <property type="entry name" value="Zn_ribbon_DnaG"/>
    <property type="match status" value="1"/>
</dbReference>
<dbReference type="PANTHER" id="PTHR30313:SF2">
    <property type="entry name" value="DNA PRIMASE"/>
    <property type="match status" value="1"/>
</dbReference>
<name>A0AA37KEY6_9BACT</name>